<protein>
    <recommendedName>
        <fullName evidence="4">histidine kinase</fullName>
        <ecNumber evidence="4">2.7.13.3</ecNumber>
    </recommendedName>
</protein>
<keyword evidence="13" id="KW-0902">Two-component regulatory system</keyword>
<evidence type="ECO:0000256" key="3">
    <source>
        <dbReference type="ARBA" id="ARBA00004651"/>
    </source>
</evidence>
<keyword evidence="5" id="KW-1003">Cell membrane</keyword>
<dbReference type="PANTHER" id="PTHR45528:SF1">
    <property type="entry name" value="SENSOR HISTIDINE KINASE CPXA"/>
    <property type="match status" value="1"/>
</dbReference>
<evidence type="ECO:0000256" key="14">
    <source>
        <dbReference type="ARBA" id="ARBA00023136"/>
    </source>
</evidence>
<dbReference type="GO" id="GO:0005886">
    <property type="term" value="C:plasma membrane"/>
    <property type="evidence" value="ECO:0007669"/>
    <property type="project" value="UniProtKB-SubCell"/>
</dbReference>
<evidence type="ECO:0000256" key="13">
    <source>
        <dbReference type="ARBA" id="ARBA00023012"/>
    </source>
</evidence>
<evidence type="ECO:0000256" key="9">
    <source>
        <dbReference type="ARBA" id="ARBA00022741"/>
    </source>
</evidence>
<keyword evidence="14 15" id="KW-0472">Membrane</keyword>
<dbReference type="RefSeq" id="WP_185351249.1">
    <property type="nucleotide sequence ID" value="NZ_JAARMW010000001.1"/>
</dbReference>
<dbReference type="InterPro" id="IPR003594">
    <property type="entry name" value="HATPase_dom"/>
</dbReference>
<dbReference type="InterPro" id="IPR003661">
    <property type="entry name" value="HisK_dim/P_dom"/>
</dbReference>
<dbReference type="CDD" id="cd00082">
    <property type="entry name" value="HisKA"/>
    <property type="match status" value="1"/>
</dbReference>
<dbReference type="InterPro" id="IPR050398">
    <property type="entry name" value="HssS/ArlS-like"/>
</dbReference>
<keyword evidence="10 18" id="KW-0418">Kinase</keyword>
<comment type="caution">
    <text evidence="18">The sequence shown here is derived from an EMBL/GenBank/DDBJ whole genome shotgun (WGS) entry which is preliminary data.</text>
</comment>
<dbReference type="EC" id="2.7.13.3" evidence="4"/>
<evidence type="ECO:0000313" key="19">
    <source>
        <dbReference type="Proteomes" id="UP000532866"/>
    </source>
</evidence>
<dbReference type="InterPro" id="IPR003660">
    <property type="entry name" value="HAMP_dom"/>
</dbReference>
<evidence type="ECO:0000259" key="16">
    <source>
        <dbReference type="PROSITE" id="PS50109"/>
    </source>
</evidence>
<dbReference type="EMBL" id="JAAROL010000001">
    <property type="protein sequence ID" value="MBC1330413.1"/>
    <property type="molecule type" value="Genomic_DNA"/>
</dbReference>
<dbReference type="GO" id="GO:0000155">
    <property type="term" value="F:phosphorelay sensor kinase activity"/>
    <property type="evidence" value="ECO:0007669"/>
    <property type="project" value="InterPro"/>
</dbReference>
<organism evidence="18 19">
    <name type="scientific">Listeria booriae</name>
    <dbReference type="NCBI Taxonomy" id="1552123"/>
    <lineage>
        <taxon>Bacteria</taxon>
        <taxon>Bacillati</taxon>
        <taxon>Bacillota</taxon>
        <taxon>Bacilli</taxon>
        <taxon>Bacillales</taxon>
        <taxon>Listeriaceae</taxon>
        <taxon>Listeria</taxon>
    </lineage>
</organism>
<keyword evidence="12 15" id="KW-1133">Transmembrane helix</keyword>
<keyword evidence="6" id="KW-0597">Phosphoprotein</keyword>
<dbReference type="SUPFAM" id="SSF55874">
    <property type="entry name" value="ATPase domain of HSP90 chaperone/DNA topoisomerase II/histidine kinase"/>
    <property type="match status" value="1"/>
</dbReference>
<keyword evidence="11" id="KW-0067">ATP-binding</keyword>
<dbReference type="SMART" id="SM00304">
    <property type="entry name" value="HAMP"/>
    <property type="match status" value="1"/>
</dbReference>
<evidence type="ECO:0000256" key="10">
    <source>
        <dbReference type="ARBA" id="ARBA00022777"/>
    </source>
</evidence>
<proteinExistence type="predicted"/>
<evidence type="ECO:0000256" key="1">
    <source>
        <dbReference type="ARBA" id="ARBA00000085"/>
    </source>
</evidence>
<evidence type="ECO:0000256" key="2">
    <source>
        <dbReference type="ARBA" id="ARBA00004314"/>
    </source>
</evidence>
<comment type="catalytic activity">
    <reaction evidence="1">
        <text>ATP + protein L-histidine = ADP + protein N-phospho-L-histidine.</text>
        <dbReference type="EC" id="2.7.13.3"/>
    </reaction>
</comment>
<dbReference type="CDD" id="cd06225">
    <property type="entry name" value="HAMP"/>
    <property type="match status" value="1"/>
</dbReference>
<evidence type="ECO:0000313" key="18">
    <source>
        <dbReference type="EMBL" id="MBC1330413.1"/>
    </source>
</evidence>
<feature type="transmembrane region" description="Helical" evidence="15">
    <location>
        <begin position="7"/>
        <end position="30"/>
    </location>
</feature>
<dbReference type="InterPro" id="IPR004358">
    <property type="entry name" value="Sig_transdc_His_kin-like_C"/>
</dbReference>
<keyword evidence="9" id="KW-0547">Nucleotide-binding</keyword>
<evidence type="ECO:0000256" key="8">
    <source>
        <dbReference type="ARBA" id="ARBA00022692"/>
    </source>
</evidence>
<keyword evidence="8 15" id="KW-0812">Transmembrane</keyword>
<dbReference type="GO" id="GO:0005524">
    <property type="term" value="F:ATP binding"/>
    <property type="evidence" value="ECO:0007669"/>
    <property type="project" value="UniProtKB-KW"/>
</dbReference>
<feature type="domain" description="HAMP" evidence="17">
    <location>
        <begin position="59"/>
        <end position="111"/>
    </location>
</feature>
<dbReference type="InterPro" id="IPR005467">
    <property type="entry name" value="His_kinase_dom"/>
</dbReference>
<dbReference type="Gene3D" id="3.30.565.10">
    <property type="entry name" value="Histidine kinase-like ATPase, C-terminal domain"/>
    <property type="match status" value="1"/>
</dbReference>
<dbReference type="CDD" id="cd00075">
    <property type="entry name" value="HATPase"/>
    <property type="match status" value="1"/>
</dbReference>
<evidence type="ECO:0000256" key="7">
    <source>
        <dbReference type="ARBA" id="ARBA00022679"/>
    </source>
</evidence>
<dbReference type="SMART" id="SM00388">
    <property type="entry name" value="HisKA"/>
    <property type="match status" value="1"/>
</dbReference>
<dbReference type="SUPFAM" id="SSF47384">
    <property type="entry name" value="Homodimeric domain of signal transducing histidine kinase"/>
    <property type="match status" value="1"/>
</dbReference>
<dbReference type="GO" id="GO:0045121">
    <property type="term" value="C:membrane raft"/>
    <property type="evidence" value="ECO:0007669"/>
    <property type="project" value="UniProtKB-SubCell"/>
</dbReference>
<dbReference type="Pfam" id="PF00672">
    <property type="entry name" value="HAMP"/>
    <property type="match status" value="1"/>
</dbReference>
<dbReference type="PANTHER" id="PTHR45528">
    <property type="entry name" value="SENSOR HISTIDINE KINASE CPXA"/>
    <property type="match status" value="1"/>
</dbReference>
<dbReference type="PRINTS" id="PR00344">
    <property type="entry name" value="BCTRLSENSOR"/>
</dbReference>
<evidence type="ECO:0000256" key="6">
    <source>
        <dbReference type="ARBA" id="ARBA00022553"/>
    </source>
</evidence>
<dbReference type="FunFam" id="3.30.565.10:FF:000023">
    <property type="entry name" value="PAS domain-containing sensor histidine kinase"/>
    <property type="match status" value="1"/>
</dbReference>
<evidence type="ECO:0000256" key="15">
    <source>
        <dbReference type="SAM" id="Phobius"/>
    </source>
</evidence>
<evidence type="ECO:0000256" key="5">
    <source>
        <dbReference type="ARBA" id="ARBA00022475"/>
    </source>
</evidence>
<dbReference type="Gene3D" id="1.10.287.130">
    <property type="match status" value="1"/>
</dbReference>
<dbReference type="PROSITE" id="PS50109">
    <property type="entry name" value="HIS_KIN"/>
    <property type="match status" value="1"/>
</dbReference>
<dbReference type="Proteomes" id="UP000532866">
    <property type="component" value="Unassembled WGS sequence"/>
</dbReference>
<reference evidence="18 19" key="1">
    <citation type="submission" date="2020-03" db="EMBL/GenBank/DDBJ databases">
        <title>Soil Listeria distribution.</title>
        <authorList>
            <person name="Liao J."/>
            <person name="Wiedmann M."/>
        </authorList>
    </citation>
    <scope>NUCLEOTIDE SEQUENCE [LARGE SCALE GENOMIC DNA]</scope>
    <source>
        <strain evidence="18 19">FSL L7-1833</strain>
    </source>
</reference>
<evidence type="ECO:0000259" key="17">
    <source>
        <dbReference type="PROSITE" id="PS50885"/>
    </source>
</evidence>
<feature type="transmembrane region" description="Helical" evidence="15">
    <location>
        <begin position="36"/>
        <end position="57"/>
    </location>
</feature>
<name>A0A7X0TJQ9_9LIST</name>
<feature type="domain" description="Histidine kinase" evidence="16">
    <location>
        <begin position="126"/>
        <end position="344"/>
    </location>
</feature>
<dbReference type="PROSITE" id="PS50885">
    <property type="entry name" value="HAMP"/>
    <property type="match status" value="1"/>
</dbReference>
<accession>A0A7X0TJQ9</accession>
<dbReference type="Gene3D" id="6.10.340.10">
    <property type="match status" value="1"/>
</dbReference>
<evidence type="ECO:0000256" key="4">
    <source>
        <dbReference type="ARBA" id="ARBA00012438"/>
    </source>
</evidence>
<dbReference type="FunFam" id="1.10.287.130:FF:000001">
    <property type="entry name" value="Two-component sensor histidine kinase"/>
    <property type="match status" value="1"/>
</dbReference>
<dbReference type="Pfam" id="PF02518">
    <property type="entry name" value="HATPase_c"/>
    <property type="match status" value="1"/>
</dbReference>
<evidence type="ECO:0000256" key="12">
    <source>
        <dbReference type="ARBA" id="ARBA00022989"/>
    </source>
</evidence>
<evidence type="ECO:0000256" key="11">
    <source>
        <dbReference type="ARBA" id="ARBA00022840"/>
    </source>
</evidence>
<comment type="subcellular location">
    <subcellularLocation>
        <location evidence="3">Cell membrane</location>
        <topology evidence="3">Multi-pass membrane protein</topology>
    </subcellularLocation>
    <subcellularLocation>
        <location evidence="2">Membrane raft</location>
        <topology evidence="2">Multi-pass membrane protein</topology>
    </subcellularLocation>
</comment>
<dbReference type="AlphaFoldDB" id="A0A7X0TJQ9"/>
<dbReference type="SMART" id="SM00387">
    <property type="entry name" value="HATPase_c"/>
    <property type="match status" value="1"/>
</dbReference>
<dbReference type="InterPro" id="IPR036097">
    <property type="entry name" value="HisK_dim/P_sf"/>
</dbReference>
<dbReference type="InterPro" id="IPR036890">
    <property type="entry name" value="HATPase_C_sf"/>
</dbReference>
<keyword evidence="7" id="KW-0808">Transferase</keyword>
<dbReference type="Pfam" id="PF00512">
    <property type="entry name" value="HisKA"/>
    <property type="match status" value="1"/>
</dbReference>
<gene>
    <name evidence="18" type="ORF">HB759_00495</name>
</gene>
<sequence>MKLRTLLLLSYAIGVVIVTVVLGFSAYKMIFNTNLVIFTILITLGASTLAFVINYLLMRPAFRSIDRLSKESREIARGEFSGQVEVTGSIETKMLAEDFNEMTTKLDQMFRQIKQGEESRNELIANLSHDIKTPIASIRSFSEAILDGMITTDVERQQYLRTIQRETMRLTDLVDELMDVAAIDKKEPKLEYDWIWIDQLLVNVLEGFDVQLKREHRDVHVDIASDCQTIFADQRFLMRILYNLLENALKFSDAGTGIAITVFFEKGQVAFRVKDFGMGISKVEQERIFDRLYRVEKSRNLAHGGSGLGLHIARNLAQLHGGDLRVESEIGKGSVFILTLPTKGEEK</sequence>